<feature type="non-terminal residue" evidence="2">
    <location>
        <position position="148"/>
    </location>
</feature>
<accession>A0AAD8A136</accession>
<keyword evidence="1" id="KW-0812">Transmembrane</keyword>
<proteinExistence type="predicted"/>
<name>A0AAD8A136_DIPPU</name>
<keyword evidence="1" id="KW-0472">Membrane</keyword>
<evidence type="ECO:0000313" key="3">
    <source>
        <dbReference type="Proteomes" id="UP001233999"/>
    </source>
</evidence>
<dbReference type="Proteomes" id="UP001233999">
    <property type="component" value="Unassembled WGS sequence"/>
</dbReference>
<keyword evidence="1" id="KW-1133">Transmembrane helix</keyword>
<evidence type="ECO:0000313" key="2">
    <source>
        <dbReference type="EMBL" id="KAJ9590544.1"/>
    </source>
</evidence>
<keyword evidence="3" id="KW-1185">Reference proteome</keyword>
<protein>
    <submittedName>
        <fullName evidence="2">Uncharacterized protein</fullName>
    </submittedName>
</protein>
<sequence>SVAQEFSLWSVSEDVHPSKVVLMFLGMPKDYHLHGKLLSLLTIQVIPHISYLFRIFVIAIDKEETICFYDEYISLLKITSTLCLSNVIMCYYTVLLSKHLHLTLRKKYRVNYKKLPVLYYIFVGIFYANKTGIEAAILNDRLQASLAR</sequence>
<feature type="transmembrane region" description="Helical" evidence="1">
    <location>
        <begin position="37"/>
        <end position="60"/>
    </location>
</feature>
<feature type="transmembrane region" description="Helical" evidence="1">
    <location>
        <begin position="117"/>
        <end position="138"/>
    </location>
</feature>
<organism evidence="2 3">
    <name type="scientific">Diploptera punctata</name>
    <name type="common">Pacific beetle cockroach</name>
    <dbReference type="NCBI Taxonomy" id="6984"/>
    <lineage>
        <taxon>Eukaryota</taxon>
        <taxon>Metazoa</taxon>
        <taxon>Ecdysozoa</taxon>
        <taxon>Arthropoda</taxon>
        <taxon>Hexapoda</taxon>
        <taxon>Insecta</taxon>
        <taxon>Pterygota</taxon>
        <taxon>Neoptera</taxon>
        <taxon>Polyneoptera</taxon>
        <taxon>Dictyoptera</taxon>
        <taxon>Blattodea</taxon>
        <taxon>Blaberoidea</taxon>
        <taxon>Blaberidae</taxon>
        <taxon>Diplopterinae</taxon>
        <taxon>Diploptera</taxon>
    </lineage>
</organism>
<gene>
    <name evidence="2" type="ORF">L9F63_016415</name>
</gene>
<feature type="non-terminal residue" evidence="2">
    <location>
        <position position="1"/>
    </location>
</feature>
<dbReference type="AlphaFoldDB" id="A0AAD8A136"/>
<evidence type="ECO:0000256" key="1">
    <source>
        <dbReference type="SAM" id="Phobius"/>
    </source>
</evidence>
<dbReference type="EMBL" id="JASPKZ010004208">
    <property type="protein sequence ID" value="KAJ9590544.1"/>
    <property type="molecule type" value="Genomic_DNA"/>
</dbReference>
<reference evidence="2" key="2">
    <citation type="submission" date="2023-05" db="EMBL/GenBank/DDBJ databases">
        <authorList>
            <person name="Fouks B."/>
        </authorList>
    </citation>
    <scope>NUCLEOTIDE SEQUENCE</scope>
    <source>
        <strain evidence="2">Stay&amp;Tobe</strain>
        <tissue evidence="2">Testes</tissue>
    </source>
</reference>
<reference evidence="2" key="1">
    <citation type="journal article" date="2023" name="IScience">
        <title>Live-bearing cockroach genome reveals convergent evolutionary mechanisms linked to viviparity in insects and beyond.</title>
        <authorList>
            <person name="Fouks B."/>
            <person name="Harrison M.C."/>
            <person name="Mikhailova A.A."/>
            <person name="Marchal E."/>
            <person name="English S."/>
            <person name="Carruthers M."/>
            <person name="Jennings E.C."/>
            <person name="Chiamaka E.L."/>
            <person name="Frigard R.A."/>
            <person name="Pippel M."/>
            <person name="Attardo G.M."/>
            <person name="Benoit J.B."/>
            <person name="Bornberg-Bauer E."/>
            <person name="Tobe S.S."/>
        </authorList>
    </citation>
    <scope>NUCLEOTIDE SEQUENCE</scope>
    <source>
        <strain evidence="2">Stay&amp;Tobe</strain>
    </source>
</reference>
<comment type="caution">
    <text evidence="2">The sequence shown here is derived from an EMBL/GenBank/DDBJ whole genome shotgun (WGS) entry which is preliminary data.</text>
</comment>
<feature type="transmembrane region" description="Helical" evidence="1">
    <location>
        <begin position="72"/>
        <end position="96"/>
    </location>
</feature>